<comment type="caution">
    <text evidence="6">The sequence shown here is derived from an EMBL/GenBank/DDBJ whole genome shotgun (WGS) entry which is preliminary data.</text>
</comment>
<dbReference type="InterPro" id="IPR015943">
    <property type="entry name" value="WD40/YVTN_repeat-like_dom_sf"/>
</dbReference>
<sequence length="298" mass="33207">MGDRILLAASYDLKIHAFSLYDCSLAADYDIANSQANRIIVSGNRFYVAAYNYIYSYDATGKNTRYLSSFYAHETNVADIFVTQTTVFSCGEDKAIKTWDKRTSQQQQTITTTESLNSIIVQQNGYTAVVGNEIGEISVWDIRNLASPFKVNNNKTPVRCLSLSPDGKSFVACHMDGETFVYNIDSTNSPDFSVGYKFHAHDDIQLRCVHSPDNLMFATTAGDNSTKIWSKNDGKLKCMLKANDEFEWVWDAAFTSDSKLICTGSSDGICRVWDINTGNITLQTQQLEKCVTAIAIIP</sequence>
<keyword evidence="3 5" id="KW-0853">WD repeat</keyword>
<dbReference type="PANTHER" id="PTHR19842">
    <property type="entry name" value="G BETA-LIKE PROTEIN GBL"/>
    <property type="match status" value="1"/>
</dbReference>
<accession>A0ABR2KT10</accession>
<evidence type="ECO:0000256" key="4">
    <source>
        <dbReference type="ARBA" id="ARBA00022737"/>
    </source>
</evidence>
<evidence type="ECO:0000256" key="3">
    <source>
        <dbReference type="ARBA" id="ARBA00022574"/>
    </source>
</evidence>
<keyword evidence="7" id="KW-1185">Reference proteome</keyword>
<dbReference type="Pfam" id="PF00400">
    <property type="entry name" value="WD40"/>
    <property type="match status" value="4"/>
</dbReference>
<dbReference type="EMBL" id="JAPFFF010000003">
    <property type="protein sequence ID" value="KAK8894146.1"/>
    <property type="molecule type" value="Genomic_DNA"/>
</dbReference>
<dbReference type="Proteomes" id="UP001470230">
    <property type="component" value="Unassembled WGS sequence"/>
</dbReference>
<dbReference type="PANTHER" id="PTHR19842:SF0">
    <property type="entry name" value="TARGET OF RAPAMYCIN COMPLEX SUBUNIT LST8"/>
    <property type="match status" value="1"/>
</dbReference>
<feature type="repeat" description="WD" evidence="5">
    <location>
        <begin position="249"/>
        <end position="283"/>
    </location>
</feature>
<evidence type="ECO:0000313" key="7">
    <source>
        <dbReference type="Proteomes" id="UP001470230"/>
    </source>
</evidence>
<dbReference type="SMART" id="SM00320">
    <property type="entry name" value="WD40"/>
    <property type="match status" value="5"/>
</dbReference>
<protein>
    <recommendedName>
        <fullName evidence="2">Target of rapamycin complex subunit LST8</fullName>
    </recommendedName>
</protein>
<dbReference type="Gene3D" id="2.130.10.10">
    <property type="entry name" value="YVTN repeat-like/Quinoprotein amine dehydrogenase"/>
    <property type="match status" value="1"/>
</dbReference>
<reference evidence="6 7" key="1">
    <citation type="submission" date="2024-04" db="EMBL/GenBank/DDBJ databases">
        <title>Tritrichomonas musculus Genome.</title>
        <authorList>
            <person name="Alves-Ferreira E."/>
            <person name="Grigg M."/>
            <person name="Lorenzi H."/>
            <person name="Galac M."/>
        </authorList>
    </citation>
    <scope>NUCLEOTIDE SEQUENCE [LARGE SCALE GENOMIC DNA]</scope>
    <source>
        <strain evidence="6 7">EAF2021</strain>
    </source>
</reference>
<dbReference type="InterPro" id="IPR001680">
    <property type="entry name" value="WD40_rpt"/>
</dbReference>
<comment type="similarity">
    <text evidence="1">Belongs to the WD repeat LST8 family.</text>
</comment>
<dbReference type="InterPro" id="IPR037588">
    <property type="entry name" value="MLST8"/>
</dbReference>
<evidence type="ECO:0000256" key="1">
    <source>
        <dbReference type="ARBA" id="ARBA00009890"/>
    </source>
</evidence>
<dbReference type="PROSITE" id="PS50082">
    <property type="entry name" value="WD_REPEATS_2"/>
    <property type="match status" value="2"/>
</dbReference>
<dbReference type="PROSITE" id="PS00678">
    <property type="entry name" value="WD_REPEATS_1"/>
    <property type="match status" value="1"/>
</dbReference>
<dbReference type="InterPro" id="IPR011047">
    <property type="entry name" value="Quinoprotein_ADH-like_sf"/>
</dbReference>
<evidence type="ECO:0000313" key="6">
    <source>
        <dbReference type="EMBL" id="KAK8894146.1"/>
    </source>
</evidence>
<feature type="repeat" description="WD" evidence="5">
    <location>
        <begin position="70"/>
        <end position="109"/>
    </location>
</feature>
<name>A0ABR2KT10_9EUKA</name>
<organism evidence="6 7">
    <name type="scientific">Tritrichomonas musculus</name>
    <dbReference type="NCBI Taxonomy" id="1915356"/>
    <lineage>
        <taxon>Eukaryota</taxon>
        <taxon>Metamonada</taxon>
        <taxon>Parabasalia</taxon>
        <taxon>Tritrichomonadida</taxon>
        <taxon>Tritrichomonadidae</taxon>
        <taxon>Tritrichomonas</taxon>
    </lineage>
</organism>
<evidence type="ECO:0000256" key="2">
    <source>
        <dbReference type="ARBA" id="ARBA00018867"/>
    </source>
</evidence>
<proteinExistence type="inferred from homology"/>
<dbReference type="InterPro" id="IPR019775">
    <property type="entry name" value="WD40_repeat_CS"/>
</dbReference>
<keyword evidence="4" id="KW-0677">Repeat</keyword>
<dbReference type="SUPFAM" id="SSF50998">
    <property type="entry name" value="Quinoprotein alcohol dehydrogenase-like"/>
    <property type="match status" value="1"/>
</dbReference>
<gene>
    <name evidence="6" type="ORF">M9Y10_022579</name>
</gene>
<evidence type="ECO:0000256" key="5">
    <source>
        <dbReference type="PROSITE-ProRule" id="PRU00221"/>
    </source>
</evidence>